<keyword evidence="2" id="KW-1185">Reference proteome</keyword>
<dbReference type="Proteomes" id="UP000516204">
    <property type="component" value="Segment"/>
</dbReference>
<dbReference type="KEGG" id="vg:77954843"/>
<evidence type="ECO:0000313" key="1">
    <source>
        <dbReference type="EMBL" id="QNO12717.1"/>
    </source>
</evidence>
<dbReference type="RefSeq" id="YP_010678448.1">
    <property type="nucleotide sequence ID" value="NC_071035.1"/>
</dbReference>
<sequence>MTDSLFQRRILAGLNYTGKHIYAGTVDGAEKAKRRAKGKAAKAARKVARRA</sequence>
<evidence type="ECO:0000313" key="2">
    <source>
        <dbReference type="Proteomes" id="UP000516204"/>
    </source>
</evidence>
<protein>
    <submittedName>
        <fullName evidence="1">Uncharacterized protein</fullName>
    </submittedName>
</protein>
<organism evidence="1 2">
    <name type="scientific">Arthrobacter phage Tweety19</name>
    <dbReference type="NCBI Taxonomy" id="2768133"/>
    <lineage>
        <taxon>Viruses</taxon>
        <taxon>Duplodnaviria</taxon>
        <taxon>Heunggongvirae</taxon>
        <taxon>Uroviricota</taxon>
        <taxon>Caudoviricetes</taxon>
        <taxon>Casidaviridae</taxon>
        <taxon>Galvastonvirus</taxon>
        <taxon>Galvastonvirus tweety19</taxon>
    </lineage>
</organism>
<gene>
    <name evidence="1" type="primary">58</name>
    <name evidence="1" type="ORF">SEA_TWEETY19_58</name>
</gene>
<name>A0A7G9W254_9CAUD</name>
<accession>A0A7G9W254</accession>
<reference evidence="2" key="1">
    <citation type="submission" date="2020-08" db="EMBL/GenBank/DDBJ databases">
        <authorList>
            <person name="Hillin M.J."/>
            <person name="Beth T.W."/>
            <person name="Collman T.N."/>
            <person name="Davis R.E."/>
            <person name="Dobesh B.I."/>
            <person name="Johnson A.L."/>
            <person name="Lewis B.M."/>
            <person name="Suarez T.R."/>
            <person name="Villa E.C."/>
            <person name="Walker J.R."/>
            <person name="Labonte J.M."/>
            <person name="Butela K.A."/>
            <person name="Garlena R.A."/>
            <person name="Russell D.A."/>
            <person name="Pope W.H."/>
            <person name="Jacobs-Sera D."/>
            <person name="Hatfull G.F."/>
        </authorList>
    </citation>
    <scope>NUCLEOTIDE SEQUENCE [LARGE SCALE GENOMIC DNA]</scope>
</reference>
<dbReference type="EMBL" id="MT897906">
    <property type="protein sequence ID" value="QNO12717.1"/>
    <property type="molecule type" value="Genomic_DNA"/>
</dbReference>
<proteinExistence type="predicted"/>
<dbReference type="GeneID" id="77954843"/>